<evidence type="ECO:0000313" key="1">
    <source>
        <dbReference type="EMBL" id="UPW36487.1"/>
    </source>
</evidence>
<proteinExistence type="predicted"/>
<name>A0A976N0Z5_9VIRU</name>
<organism evidence="1">
    <name type="scientific">Dipodfec virus UA23Rod_1661</name>
    <dbReference type="NCBI Taxonomy" id="2929254"/>
    <lineage>
        <taxon>Viruses</taxon>
        <taxon>Monodnaviria</taxon>
        <taxon>Shotokuvirae</taxon>
        <taxon>Cressdnaviricota</taxon>
    </lineage>
</organism>
<reference evidence="1" key="1">
    <citation type="submission" date="2022-02" db="EMBL/GenBank/DDBJ databases">
        <title>Towards deciphering the DNA virus diversity associated with rodent species in the families Cricetidae and Heteromyidae.</title>
        <authorList>
            <person name="Lund M."/>
            <person name="Larsen B.B."/>
            <person name="Gryseels S."/>
            <person name="Kraberger S."/>
            <person name="Rowsey D.M."/>
            <person name="Steger L."/>
            <person name="Yule K.M."/>
            <person name="Upham N.S."/>
            <person name="Worobey M."/>
            <person name="Van Doorslaer K."/>
            <person name="Varsani A."/>
        </authorList>
    </citation>
    <scope>NUCLEOTIDE SEQUENCE</scope>
    <source>
        <strain evidence="1">UA23Rod_1661</strain>
    </source>
</reference>
<sequence>MDWEEDLKEELSNAVMAVSVYKKKVHEQLEEYMDGKLTKEEIISEIIHYRSLVDYEKCTFKMALNILEQPKSK</sequence>
<accession>A0A976N0Z5</accession>
<protein>
    <submittedName>
        <fullName evidence="1">Uncharacterized protein</fullName>
    </submittedName>
</protein>
<dbReference type="EMBL" id="OM869602">
    <property type="protein sequence ID" value="UPW36487.1"/>
    <property type="molecule type" value="Genomic_DNA"/>
</dbReference>